<dbReference type="InterPro" id="IPR051415">
    <property type="entry name" value="LAAT-1"/>
</dbReference>
<keyword evidence="3 5" id="KW-1133">Transmembrane helix</keyword>
<feature type="transmembrane region" description="Helical" evidence="5">
    <location>
        <begin position="32"/>
        <end position="51"/>
    </location>
</feature>
<evidence type="ECO:0000256" key="4">
    <source>
        <dbReference type="ARBA" id="ARBA00023136"/>
    </source>
</evidence>
<feature type="transmembrane region" description="Helical" evidence="5">
    <location>
        <begin position="226"/>
        <end position="248"/>
    </location>
</feature>
<dbReference type="EMBL" id="JAEPRA010000004">
    <property type="protein sequence ID" value="KAG2186798.1"/>
    <property type="molecule type" value="Genomic_DNA"/>
</dbReference>
<evidence type="ECO:0000313" key="7">
    <source>
        <dbReference type="Proteomes" id="UP000612746"/>
    </source>
</evidence>
<evidence type="ECO:0000256" key="2">
    <source>
        <dbReference type="ARBA" id="ARBA00022692"/>
    </source>
</evidence>
<feature type="transmembrane region" description="Helical" evidence="5">
    <location>
        <begin position="195"/>
        <end position="214"/>
    </location>
</feature>
<dbReference type="Pfam" id="PF04193">
    <property type="entry name" value="PQ-loop"/>
    <property type="match status" value="2"/>
</dbReference>
<feature type="transmembrane region" description="Helical" evidence="5">
    <location>
        <begin position="63"/>
        <end position="88"/>
    </location>
</feature>
<comment type="subcellular location">
    <subcellularLocation>
        <location evidence="1">Membrane</location>
        <topology evidence="1">Multi-pass membrane protein</topology>
    </subcellularLocation>
</comment>
<accession>A0A8H7Q6I7</accession>
<dbReference type="PANTHER" id="PTHR16201">
    <property type="entry name" value="SEVEN TRANSMEMBRANE PROTEIN 1-RELATED"/>
    <property type="match status" value="1"/>
</dbReference>
<keyword evidence="2 5" id="KW-0812">Transmembrane</keyword>
<feature type="transmembrane region" description="Helical" evidence="5">
    <location>
        <begin position="160"/>
        <end position="183"/>
    </location>
</feature>
<dbReference type="AlphaFoldDB" id="A0A8H7Q6I7"/>
<keyword evidence="7" id="KW-1185">Reference proteome</keyword>
<name>A0A8H7Q6I7_9FUNG</name>
<protein>
    <recommendedName>
        <fullName evidence="8">PQ loop repeat protein</fullName>
    </recommendedName>
</protein>
<organism evidence="6 7">
    <name type="scientific">Umbelopsis vinacea</name>
    <dbReference type="NCBI Taxonomy" id="44442"/>
    <lineage>
        <taxon>Eukaryota</taxon>
        <taxon>Fungi</taxon>
        <taxon>Fungi incertae sedis</taxon>
        <taxon>Mucoromycota</taxon>
        <taxon>Mucoromycotina</taxon>
        <taxon>Umbelopsidomycetes</taxon>
        <taxon>Umbelopsidales</taxon>
        <taxon>Umbelopsidaceae</taxon>
        <taxon>Umbelopsis</taxon>
    </lineage>
</organism>
<dbReference type="Gene3D" id="1.20.1280.290">
    <property type="match status" value="1"/>
</dbReference>
<dbReference type="GO" id="GO:0016020">
    <property type="term" value="C:membrane"/>
    <property type="evidence" value="ECO:0007669"/>
    <property type="project" value="UniProtKB-SubCell"/>
</dbReference>
<proteinExistence type="predicted"/>
<sequence>MEELTKSTGWNTEVLTSFSVHDKICEPHHDVYALYISLFLCVGLVVSYLPQHYRIISNKTSEGFSAWFLLLGVVSATSSFLNIILLQWDAITCCSMLSTGSCLESLMGVFQIGLQWFMFCIIFALFLLYFPEELKHAPHKPSSLHLDLPRGVERSAEWKISLGIAVTCVVHLVASVIVTAVLLKVVGGPEHYATNLWASILGILSMILAAFQYLPQIWKTWHRKTVGALSIPMMLLQTPGSALFVYSIATRPGTNWTAWITYMVTGILQGTLLVMCIAWHYRSKRLGIDEIHSTEEDEPSERTALLNASE</sequence>
<evidence type="ECO:0008006" key="8">
    <source>
        <dbReference type="Google" id="ProtNLM"/>
    </source>
</evidence>
<dbReference type="PANTHER" id="PTHR16201:SF11">
    <property type="entry name" value="PQ-LOOP REPEAT-CONTAINING PROTEIN"/>
    <property type="match status" value="1"/>
</dbReference>
<feature type="transmembrane region" description="Helical" evidence="5">
    <location>
        <begin position="260"/>
        <end position="281"/>
    </location>
</feature>
<keyword evidence="4 5" id="KW-0472">Membrane</keyword>
<feature type="transmembrane region" description="Helical" evidence="5">
    <location>
        <begin position="108"/>
        <end position="130"/>
    </location>
</feature>
<evidence type="ECO:0000256" key="3">
    <source>
        <dbReference type="ARBA" id="ARBA00022989"/>
    </source>
</evidence>
<evidence type="ECO:0000256" key="1">
    <source>
        <dbReference type="ARBA" id="ARBA00004141"/>
    </source>
</evidence>
<evidence type="ECO:0000313" key="6">
    <source>
        <dbReference type="EMBL" id="KAG2186798.1"/>
    </source>
</evidence>
<dbReference type="OrthoDB" id="19344at2759"/>
<dbReference type="Proteomes" id="UP000612746">
    <property type="component" value="Unassembled WGS sequence"/>
</dbReference>
<evidence type="ECO:0000256" key="5">
    <source>
        <dbReference type="SAM" id="Phobius"/>
    </source>
</evidence>
<dbReference type="InterPro" id="IPR006603">
    <property type="entry name" value="PQ-loop_rpt"/>
</dbReference>
<gene>
    <name evidence="6" type="ORF">INT44_003024</name>
</gene>
<dbReference type="SMART" id="SM00679">
    <property type="entry name" value="CTNS"/>
    <property type="match status" value="2"/>
</dbReference>
<reference evidence="6" key="1">
    <citation type="submission" date="2020-12" db="EMBL/GenBank/DDBJ databases">
        <title>Metabolic potential, ecology and presence of endohyphal bacteria is reflected in genomic diversity of Mucoromycotina.</title>
        <authorList>
            <person name="Muszewska A."/>
            <person name="Okrasinska A."/>
            <person name="Steczkiewicz K."/>
            <person name="Drgas O."/>
            <person name="Orlowska M."/>
            <person name="Perlinska-Lenart U."/>
            <person name="Aleksandrzak-Piekarczyk T."/>
            <person name="Szatraj K."/>
            <person name="Zielenkiewicz U."/>
            <person name="Pilsyk S."/>
            <person name="Malc E."/>
            <person name="Mieczkowski P."/>
            <person name="Kruszewska J.S."/>
            <person name="Biernat P."/>
            <person name="Pawlowska J."/>
        </authorList>
    </citation>
    <scope>NUCLEOTIDE SEQUENCE</scope>
    <source>
        <strain evidence="6">WA0000051536</strain>
    </source>
</reference>
<comment type="caution">
    <text evidence="6">The sequence shown here is derived from an EMBL/GenBank/DDBJ whole genome shotgun (WGS) entry which is preliminary data.</text>
</comment>